<protein>
    <submittedName>
        <fullName evidence="1">Uncharacterized protein</fullName>
    </submittedName>
</protein>
<dbReference type="Proteomes" id="UP000219559">
    <property type="component" value="Unassembled WGS sequence"/>
</dbReference>
<organism evidence="1 2">
    <name type="scientific">Sediminicola luteus</name>
    <dbReference type="NCBI Taxonomy" id="319238"/>
    <lineage>
        <taxon>Bacteria</taxon>
        <taxon>Pseudomonadati</taxon>
        <taxon>Bacteroidota</taxon>
        <taxon>Flavobacteriia</taxon>
        <taxon>Flavobacteriales</taxon>
        <taxon>Flavobacteriaceae</taxon>
        <taxon>Sediminicola</taxon>
    </lineage>
</organism>
<dbReference type="OrthoDB" id="1442873at2"/>
<reference evidence="1 2" key="1">
    <citation type="submission" date="2017-04" db="EMBL/GenBank/DDBJ databases">
        <title>A new member of the family Flavobacteriaceae isolated from ascidians.</title>
        <authorList>
            <person name="Chen L."/>
        </authorList>
    </citation>
    <scope>NUCLEOTIDE SEQUENCE [LARGE SCALE GENOMIC DNA]</scope>
    <source>
        <strain evidence="1 2">HQA918</strain>
    </source>
</reference>
<dbReference type="RefSeq" id="WP_097441217.1">
    <property type="nucleotide sequence ID" value="NZ_KZ300477.1"/>
</dbReference>
<evidence type="ECO:0000313" key="1">
    <source>
        <dbReference type="EMBL" id="PCE63109.1"/>
    </source>
</evidence>
<proteinExistence type="predicted"/>
<dbReference type="AlphaFoldDB" id="A0A2A4G2A5"/>
<dbReference type="EMBL" id="NBWU01000007">
    <property type="protein sequence ID" value="PCE63109.1"/>
    <property type="molecule type" value="Genomic_DNA"/>
</dbReference>
<sequence length="115" mass="12642">MGHPKTNIEKALSTLEDIGKLVSTPIPQATGHENHNLQIPITVRDNSELLYLISSLLKTVVVASRSTEGLYSPSLESHGTEAPLTTVLELAIQLLPDQQMESLDQIKKLLFDLEL</sequence>
<accession>A0A2A4G2A5</accession>
<name>A0A2A4G2A5_9FLAO</name>
<gene>
    <name evidence="1" type="ORF">B7P33_17730</name>
</gene>
<comment type="caution">
    <text evidence="1">The sequence shown here is derived from an EMBL/GenBank/DDBJ whole genome shotgun (WGS) entry which is preliminary data.</text>
</comment>
<keyword evidence="2" id="KW-1185">Reference proteome</keyword>
<evidence type="ECO:0000313" key="2">
    <source>
        <dbReference type="Proteomes" id="UP000219559"/>
    </source>
</evidence>